<sequence length="447" mass="51342">MTDKRTVDHLATVIEQYMIRNHLFVENCPWQIRSSPLGGFGVFAKRNIEAGDLIFRDLPVILGPRCLNVPLECCLQCFSKSDVKICEKKCGLLLCPSCDNEGKHQGECSLILSLKTDLDLVEKSTAMIKCLAPLRSLLLSEEDKEVVKNLKNHWGNQHGHEIDILTDELHFKIPKDDQNFMRFVCSVLDANAFEVIVVNKQAQTSLRGLYPLGSLANHSCFPNAFHVFDDERRMVTRASVFIEKDSEIFDSYSRVIWGTATRSMHLKKTKHFVCKCKRCLDPTEFGTYMSSILCKNCRGNLIPTNPLKSCAWKCEDCNEIVPLKDVARVFSLIGSVLKCFDDGDFELMDSFLKGKLATLVPKFSQVVVEIKYKIIWILGYQEKYSWKDMSTELLELKREYCEDLLKLLKKLNMGQCKMRGLLLYEVFQCLEEILQRKNNNDEKLPIY</sequence>
<dbReference type="EMBL" id="OU896716">
    <property type="protein sequence ID" value="CAG9814555.1"/>
    <property type="molecule type" value="Genomic_DNA"/>
</dbReference>
<dbReference type="GO" id="GO:0008170">
    <property type="term" value="F:N-methyltransferase activity"/>
    <property type="evidence" value="ECO:0007669"/>
    <property type="project" value="UniProtKB-ARBA"/>
</dbReference>
<dbReference type="AlphaFoldDB" id="A0A9N9WY31"/>
<reference evidence="2" key="2">
    <citation type="submission" date="2022-10" db="EMBL/GenBank/DDBJ databases">
        <authorList>
            <consortium name="ENA_rothamsted_submissions"/>
            <consortium name="culmorum"/>
            <person name="King R."/>
        </authorList>
    </citation>
    <scope>NUCLEOTIDE SEQUENCE</scope>
</reference>
<dbReference type="PANTHER" id="PTHR46455:SF3">
    <property type="entry name" value="SET AND MYND DOMAIN CONTAINING, ARTHROPOD-SPECIFIC, MEMBER 9, ISOFORM A-RELATED"/>
    <property type="match status" value="1"/>
</dbReference>
<dbReference type="CDD" id="cd20071">
    <property type="entry name" value="SET_SMYD"/>
    <property type="match status" value="1"/>
</dbReference>
<accession>A0A9N9WY31</accession>
<evidence type="ECO:0000313" key="3">
    <source>
        <dbReference type="Proteomes" id="UP001153737"/>
    </source>
</evidence>
<protein>
    <recommendedName>
        <fullName evidence="1">SET domain-containing protein</fullName>
    </recommendedName>
</protein>
<proteinExistence type="predicted"/>
<dbReference type="Pfam" id="PF00856">
    <property type="entry name" value="SET"/>
    <property type="match status" value="1"/>
</dbReference>
<keyword evidence="3" id="KW-1185">Reference proteome</keyword>
<dbReference type="InterPro" id="IPR046341">
    <property type="entry name" value="SET_dom_sf"/>
</dbReference>
<dbReference type="Gene3D" id="1.10.220.160">
    <property type="match status" value="1"/>
</dbReference>
<dbReference type="InterPro" id="IPR053010">
    <property type="entry name" value="SET_SmydA-8"/>
</dbReference>
<dbReference type="PANTHER" id="PTHR46455">
    <property type="entry name" value="SET AND MYND DOMAIN CONTAINING, ARTHROPOD-SPECIFIC, MEMBER 4, ISOFORM A"/>
    <property type="match status" value="1"/>
</dbReference>
<dbReference type="SUPFAM" id="SSF82199">
    <property type="entry name" value="SET domain"/>
    <property type="match status" value="1"/>
</dbReference>
<dbReference type="Gene3D" id="6.10.140.2220">
    <property type="match status" value="1"/>
</dbReference>
<organism evidence="2 3">
    <name type="scientific">Phaedon cochleariae</name>
    <name type="common">Mustard beetle</name>
    <dbReference type="NCBI Taxonomy" id="80249"/>
    <lineage>
        <taxon>Eukaryota</taxon>
        <taxon>Metazoa</taxon>
        <taxon>Ecdysozoa</taxon>
        <taxon>Arthropoda</taxon>
        <taxon>Hexapoda</taxon>
        <taxon>Insecta</taxon>
        <taxon>Pterygota</taxon>
        <taxon>Neoptera</taxon>
        <taxon>Endopterygota</taxon>
        <taxon>Coleoptera</taxon>
        <taxon>Polyphaga</taxon>
        <taxon>Cucujiformia</taxon>
        <taxon>Chrysomeloidea</taxon>
        <taxon>Chrysomelidae</taxon>
        <taxon>Chrysomelinae</taxon>
        <taxon>Chrysomelini</taxon>
        <taxon>Phaedon</taxon>
    </lineage>
</organism>
<dbReference type="Gene3D" id="2.170.270.10">
    <property type="entry name" value="SET domain"/>
    <property type="match status" value="1"/>
</dbReference>
<evidence type="ECO:0000259" key="1">
    <source>
        <dbReference type="PROSITE" id="PS50280"/>
    </source>
</evidence>
<name>A0A9N9WY31_PHACE</name>
<feature type="domain" description="SET" evidence="1">
    <location>
        <begin position="28"/>
        <end position="253"/>
    </location>
</feature>
<evidence type="ECO:0000313" key="2">
    <source>
        <dbReference type="EMBL" id="CAG9814555.1"/>
    </source>
</evidence>
<dbReference type="Proteomes" id="UP001153737">
    <property type="component" value="Chromosome 10"/>
</dbReference>
<dbReference type="InterPro" id="IPR001214">
    <property type="entry name" value="SET_dom"/>
</dbReference>
<gene>
    <name evidence="2" type="ORF">PHAECO_LOCUS1617</name>
</gene>
<dbReference type="OrthoDB" id="5945798at2759"/>
<dbReference type="SMART" id="SM00317">
    <property type="entry name" value="SET"/>
    <property type="match status" value="1"/>
</dbReference>
<dbReference type="GO" id="GO:0008276">
    <property type="term" value="F:protein methyltransferase activity"/>
    <property type="evidence" value="ECO:0007669"/>
    <property type="project" value="UniProtKB-ARBA"/>
</dbReference>
<dbReference type="GO" id="GO:0008757">
    <property type="term" value="F:S-adenosylmethionine-dependent methyltransferase activity"/>
    <property type="evidence" value="ECO:0007669"/>
    <property type="project" value="UniProtKB-ARBA"/>
</dbReference>
<dbReference type="PROSITE" id="PS50280">
    <property type="entry name" value="SET"/>
    <property type="match status" value="1"/>
</dbReference>
<reference evidence="2" key="1">
    <citation type="submission" date="2022-01" db="EMBL/GenBank/DDBJ databases">
        <authorList>
            <person name="King R."/>
        </authorList>
    </citation>
    <scope>NUCLEOTIDE SEQUENCE</scope>
</reference>